<accession>A0A450WKH4</accession>
<dbReference type="SUPFAM" id="SSF52540">
    <property type="entry name" value="P-loop containing nucleoside triphosphate hydrolases"/>
    <property type="match status" value="1"/>
</dbReference>
<dbReference type="EMBL" id="CAADEZ010000426">
    <property type="protein sequence ID" value="VFJ66786.1"/>
    <property type="molecule type" value="Genomic_DNA"/>
</dbReference>
<feature type="domain" description="KAP NTPase" evidence="2">
    <location>
        <begin position="274"/>
        <end position="400"/>
    </location>
</feature>
<feature type="region of interest" description="Disordered" evidence="1">
    <location>
        <begin position="206"/>
        <end position="229"/>
    </location>
</feature>
<dbReference type="PANTHER" id="PTHR22674:SF6">
    <property type="entry name" value="NTPASE KAP FAMILY P-LOOP DOMAIN-CONTAINING PROTEIN 1"/>
    <property type="match status" value="1"/>
</dbReference>
<sequence length="558" mass="64381">MASYYRNDLWTLNDEFGLGRVGDQVARMALEVEPPFITGITGKWGAGKTNVMRRAFVTLGGRPIRQVRVLAEAGEEGNSEQWQHWAWSPDDEKIRKERRQELDWPQEYFRCPEGVFCVWFSPWQHQREENPLIPLVWEIQAQFQAQLENRLDWWRRLPGKTKKTREKLREQCRSNGLAAIKLLEQVGSAVLSLHHGRLHAAFHEAGDAARQDEREEEHKGANPTTPSDGQRFYLLFEDAVDRILTTLFEFPGQGEKRGGSKTAPPPSEGPSPASARLILFIDDLDRCEEAVIVRLLESIKLYLASHRCVFILGLDDEAVLDALARHWPGRSQDSNREYLEKLFQAIVSVPLPAPARVRETITGQLALHKIPHEAALVGDMEQLLEPNPRKIKNFINSFCATWNLHVRDPEFWAGDETETRRFLLFHYLRRYHRPVWRLLERQPWSLAILAAAIRGADLTEPLPLPEKIHIEQQRLLWEFYSRAFSHVLVHAGGEEGKDDGIAYGNKSLGHESLDDAVRHFQERQDQKRSDEYLCELFRALIPVDYTLDARHLYLEPSP</sequence>
<feature type="compositionally biased region" description="Basic and acidic residues" evidence="1">
    <location>
        <begin position="206"/>
        <end position="220"/>
    </location>
</feature>
<evidence type="ECO:0000313" key="5">
    <source>
        <dbReference type="EMBL" id="VFK17543.1"/>
    </source>
</evidence>
<evidence type="ECO:0000313" key="4">
    <source>
        <dbReference type="EMBL" id="VFJ69180.1"/>
    </source>
</evidence>
<reference evidence="5" key="1">
    <citation type="submission" date="2019-02" db="EMBL/GenBank/DDBJ databases">
        <authorList>
            <person name="Gruber-Vodicka R. H."/>
            <person name="Seah K. B. B."/>
        </authorList>
    </citation>
    <scope>NUCLEOTIDE SEQUENCE</scope>
    <source>
        <strain evidence="3">BECK_BZ163</strain>
        <strain evidence="5">BECK_BZ164</strain>
        <strain evidence="4">BECK_BZ165</strain>
    </source>
</reference>
<evidence type="ECO:0000259" key="2">
    <source>
        <dbReference type="Pfam" id="PF07693"/>
    </source>
</evidence>
<dbReference type="InterPro" id="IPR052754">
    <property type="entry name" value="NTPase_KAP_P-loop"/>
</dbReference>
<feature type="region of interest" description="Disordered" evidence="1">
    <location>
        <begin position="251"/>
        <end position="271"/>
    </location>
</feature>
<dbReference type="InterPro" id="IPR011646">
    <property type="entry name" value="KAP_P-loop"/>
</dbReference>
<gene>
    <name evidence="3" type="ORF">BECKFM1743A_GA0114220_104262</name>
    <name evidence="5" type="ORF">BECKFM1743B_GA0114221_104872</name>
    <name evidence="4" type="ORF">BECKFM1743C_GA0114222_105131</name>
</gene>
<dbReference type="Pfam" id="PF07693">
    <property type="entry name" value="KAP_NTPase"/>
    <property type="match status" value="1"/>
</dbReference>
<dbReference type="InterPro" id="IPR027417">
    <property type="entry name" value="P-loop_NTPase"/>
</dbReference>
<dbReference type="AlphaFoldDB" id="A0A450WKH4"/>
<protein>
    <submittedName>
        <fullName evidence="5">KAP family P-loop domain-containing protein</fullName>
    </submittedName>
</protein>
<dbReference type="EMBL" id="CAADFA010000513">
    <property type="protein sequence ID" value="VFJ69180.1"/>
    <property type="molecule type" value="Genomic_DNA"/>
</dbReference>
<name>A0A450WKH4_9GAMM</name>
<proteinExistence type="predicted"/>
<dbReference type="EMBL" id="CAADFL010000487">
    <property type="protein sequence ID" value="VFK17543.1"/>
    <property type="molecule type" value="Genomic_DNA"/>
</dbReference>
<evidence type="ECO:0000256" key="1">
    <source>
        <dbReference type="SAM" id="MobiDB-lite"/>
    </source>
</evidence>
<dbReference type="PANTHER" id="PTHR22674">
    <property type="entry name" value="NTPASE, KAP FAMILY P-LOOP DOMAIN-CONTAINING 1"/>
    <property type="match status" value="1"/>
</dbReference>
<organism evidence="5">
    <name type="scientific">Candidatus Kentrum sp. FM</name>
    <dbReference type="NCBI Taxonomy" id="2126340"/>
    <lineage>
        <taxon>Bacteria</taxon>
        <taxon>Pseudomonadati</taxon>
        <taxon>Pseudomonadota</taxon>
        <taxon>Gammaproteobacteria</taxon>
        <taxon>Candidatus Kentrum</taxon>
    </lineage>
</organism>
<evidence type="ECO:0000313" key="3">
    <source>
        <dbReference type="EMBL" id="VFJ66786.1"/>
    </source>
</evidence>